<keyword evidence="2" id="KW-0472">Membrane</keyword>
<feature type="transmembrane region" description="Helical" evidence="2">
    <location>
        <begin position="84"/>
        <end position="102"/>
    </location>
</feature>
<accession>A0A919ETX0</accession>
<evidence type="ECO:0000256" key="1">
    <source>
        <dbReference type="SAM" id="MobiDB-lite"/>
    </source>
</evidence>
<feature type="region of interest" description="Disordered" evidence="1">
    <location>
        <begin position="1"/>
        <end position="30"/>
    </location>
</feature>
<feature type="transmembrane region" description="Helical" evidence="2">
    <location>
        <begin position="122"/>
        <end position="139"/>
    </location>
</feature>
<evidence type="ECO:0000313" key="4">
    <source>
        <dbReference type="Proteomes" id="UP000619355"/>
    </source>
</evidence>
<feature type="compositionally biased region" description="Acidic residues" evidence="1">
    <location>
        <begin position="1"/>
        <end position="24"/>
    </location>
</feature>
<comment type="caution">
    <text evidence="3">The sequence shown here is derived from an EMBL/GenBank/DDBJ whole genome shotgun (WGS) entry which is preliminary data.</text>
</comment>
<dbReference type="EMBL" id="BNBF01000003">
    <property type="protein sequence ID" value="GHG40451.1"/>
    <property type="molecule type" value="Genomic_DNA"/>
</dbReference>
<protein>
    <submittedName>
        <fullName evidence="3">Uncharacterized protein</fullName>
    </submittedName>
</protein>
<evidence type="ECO:0000313" key="3">
    <source>
        <dbReference type="EMBL" id="GHG40451.1"/>
    </source>
</evidence>
<dbReference type="RefSeq" id="WP_189979408.1">
    <property type="nucleotide sequence ID" value="NZ_BNBF01000003.1"/>
</dbReference>
<dbReference type="Proteomes" id="UP000619355">
    <property type="component" value="Unassembled WGS sequence"/>
</dbReference>
<keyword evidence="4" id="KW-1185">Reference proteome</keyword>
<feature type="compositionally biased region" description="Pro residues" evidence="1">
    <location>
        <begin position="349"/>
        <end position="358"/>
    </location>
</feature>
<keyword evidence="2" id="KW-0812">Transmembrane</keyword>
<gene>
    <name evidence="3" type="ORF">GCM10018980_14720</name>
</gene>
<sequence length="416" mass="45179">MPAETATDEDGAGDEAGTEDEGEAGDLRPAVPRQSRTRGVLLLAAAWPAGLAGFWLALAAFDHWQTVRLQSRAAADAFGLRAPWWYAAVAAAAVIVVGAVALEAVRAMVLRRPPSTQALARLRLFLPIMAFNAVYGLWGKNPLVPWWDPDLLVPLVAVSAQTLLFGARRLAVLGRQHLAEIIRSPGELPRDSFTLYLRSFEDDVRRTALEENQRPAPGSGAVLSDLALSTRTEEEQLAQALRPVAPMVAVGRPGERLPLVGARRLYLPLDDWQDTVRDLMGRARLVVMAVGLGPGLLWEFREATRLLPAERLVLLVPGRQAYETFRARAAPPPPDAARPGQPGHAWSPPVLPPYPDSEPPAGLTLKGAVYFDAGWAPHFVLFGTGKHPNRPGGVVRKAVEEGLEPVLDRCRPGRHR</sequence>
<name>A0A919ETX0_9ACTN</name>
<evidence type="ECO:0000256" key="2">
    <source>
        <dbReference type="SAM" id="Phobius"/>
    </source>
</evidence>
<feature type="transmembrane region" description="Helical" evidence="2">
    <location>
        <begin position="40"/>
        <end position="64"/>
    </location>
</feature>
<organism evidence="3 4">
    <name type="scientific">Streptomyces capoamus</name>
    <dbReference type="NCBI Taxonomy" id="68183"/>
    <lineage>
        <taxon>Bacteria</taxon>
        <taxon>Bacillati</taxon>
        <taxon>Actinomycetota</taxon>
        <taxon>Actinomycetes</taxon>
        <taxon>Kitasatosporales</taxon>
        <taxon>Streptomycetaceae</taxon>
        <taxon>Streptomyces</taxon>
    </lineage>
</organism>
<dbReference type="AlphaFoldDB" id="A0A919ETX0"/>
<proteinExistence type="predicted"/>
<feature type="region of interest" description="Disordered" evidence="1">
    <location>
        <begin position="328"/>
        <end position="358"/>
    </location>
</feature>
<feature type="transmembrane region" description="Helical" evidence="2">
    <location>
        <begin position="151"/>
        <end position="167"/>
    </location>
</feature>
<keyword evidence="2" id="KW-1133">Transmembrane helix</keyword>
<reference evidence="4" key="1">
    <citation type="journal article" date="2019" name="Int. J. Syst. Evol. Microbiol.">
        <title>The Global Catalogue of Microorganisms (GCM) 10K type strain sequencing project: providing services to taxonomists for standard genome sequencing and annotation.</title>
        <authorList>
            <consortium name="The Broad Institute Genomics Platform"/>
            <consortium name="The Broad Institute Genome Sequencing Center for Infectious Disease"/>
            <person name="Wu L."/>
            <person name="Ma J."/>
        </authorList>
    </citation>
    <scope>NUCLEOTIDE SEQUENCE [LARGE SCALE GENOMIC DNA]</scope>
    <source>
        <strain evidence="4">JCM 4253</strain>
    </source>
</reference>